<sequence>MPGELLTDRPADGVVRLTIQNPERHGALDHAILDAIAAAVGEHGGEAGIAAGVRAIVLTGAGGRFSSGYDLGGLGDLPRDEFVRRAEALIAHPFTAAIEALEATDVPTVAALPGHTMGGGLELALACDLRVAADHIELAMPPAKLGLVYPHTGLRRFVDVIGVARTRELFLLGHPIDPGTALAWGLVNGTADAEDLQDEVLALAVDLAGHAPLAQRGNKRMLRELLAAEGHVTPELQAELVALRESSFESDDLLEGVTAFREKRAPVWRGR</sequence>
<dbReference type="CDD" id="cd06558">
    <property type="entry name" value="crotonase-like"/>
    <property type="match status" value="1"/>
</dbReference>
<proteinExistence type="predicted"/>
<dbReference type="Gene3D" id="3.90.226.10">
    <property type="entry name" value="2-enoyl-CoA Hydratase, Chain A, domain 1"/>
    <property type="match status" value="1"/>
</dbReference>
<dbReference type="GO" id="GO:0016829">
    <property type="term" value="F:lyase activity"/>
    <property type="evidence" value="ECO:0007669"/>
    <property type="project" value="UniProtKB-KW"/>
</dbReference>
<dbReference type="InterPro" id="IPR001753">
    <property type="entry name" value="Enoyl-CoA_hydra/iso"/>
</dbReference>
<protein>
    <submittedName>
        <fullName evidence="2">Unannotated protein</fullName>
    </submittedName>
</protein>
<dbReference type="Gene3D" id="1.10.12.10">
    <property type="entry name" value="Lyase 2-enoyl-coa Hydratase, Chain A, domain 2"/>
    <property type="match status" value="1"/>
</dbReference>
<dbReference type="SUPFAM" id="SSF52096">
    <property type="entry name" value="ClpP/crotonase"/>
    <property type="match status" value="1"/>
</dbReference>
<name>A0A6J7IEZ0_9ZZZZ</name>
<dbReference type="GO" id="GO:0006635">
    <property type="term" value="P:fatty acid beta-oxidation"/>
    <property type="evidence" value="ECO:0007669"/>
    <property type="project" value="TreeGrafter"/>
</dbReference>
<dbReference type="AlphaFoldDB" id="A0A6J7IEZ0"/>
<reference evidence="2" key="1">
    <citation type="submission" date="2020-05" db="EMBL/GenBank/DDBJ databases">
        <authorList>
            <person name="Chiriac C."/>
            <person name="Salcher M."/>
            <person name="Ghai R."/>
            <person name="Kavagutti S V."/>
        </authorList>
    </citation>
    <scope>NUCLEOTIDE SEQUENCE</scope>
</reference>
<evidence type="ECO:0000313" key="2">
    <source>
        <dbReference type="EMBL" id="CAB4929440.1"/>
    </source>
</evidence>
<dbReference type="InterPro" id="IPR014748">
    <property type="entry name" value="Enoyl-CoA_hydra_C"/>
</dbReference>
<dbReference type="InterPro" id="IPR029045">
    <property type="entry name" value="ClpP/crotonase-like_dom_sf"/>
</dbReference>
<dbReference type="EMBL" id="CAFBMK010000153">
    <property type="protein sequence ID" value="CAB4929440.1"/>
    <property type="molecule type" value="Genomic_DNA"/>
</dbReference>
<dbReference type="Pfam" id="PF00378">
    <property type="entry name" value="ECH_1"/>
    <property type="match status" value="1"/>
</dbReference>
<organism evidence="2">
    <name type="scientific">freshwater metagenome</name>
    <dbReference type="NCBI Taxonomy" id="449393"/>
    <lineage>
        <taxon>unclassified sequences</taxon>
        <taxon>metagenomes</taxon>
        <taxon>ecological metagenomes</taxon>
    </lineage>
</organism>
<keyword evidence="1" id="KW-0456">Lyase</keyword>
<dbReference type="PANTHER" id="PTHR11941:SF54">
    <property type="entry name" value="ENOYL-COA HYDRATASE, MITOCHONDRIAL"/>
    <property type="match status" value="1"/>
</dbReference>
<gene>
    <name evidence="2" type="ORF">UFOPK3564_02288</name>
</gene>
<dbReference type="PANTHER" id="PTHR11941">
    <property type="entry name" value="ENOYL-COA HYDRATASE-RELATED"/>
    <property type="match status" value="1"/>
</dbReference>
<evidence type="ECO:0000256" key="1">
    <source>
        <dbReference type="ARBA" id="ARBA00023239"/>
    </source>
</evidence>
<accession>A0A6J7IEZ0</accession>